<accession>A0ABW6MEG8</accession>
<feature type="region of interest" description="Disordered" evidence="1">
    <location>
        <begin position="1"/>
        <end position="22"/>
    </location>
</feature>
<proteinExistence type="predicted"/>
<name>A0ABW6MEG8_9ACTN</name>
<gene>
    <name evidence="2" type="ORF">ACFYNQ_39030</name>
</gene>
<feature type="region of interest" description="Disordered" evidence="1">
    <location>
        <begin position="51"/>
        <end position="78"/>
    </location>
</feature>
<dbReference type="EMBL" id="JBIAHM010000016">
    <property type="protein sequence ID" value="MFE9604525.1"/>
    <property type="molecule type" value="Genomic_DNA"/>
</dbReference>
<protein>
    <submittedName>
        <fullName evidence="2">Uncharacterized protein</fullName>
    </submittedName>
</protein>
<feature type="compositionally biased region" description="Basic residues" evidence="1">
    <location>
        <begin position="11"/>
        <end position="22"/>
    </location>
</feature>
<keyword evidence="3" id="KW-1185">Reference proteome</keyword>
<evidence type="ECO:0000256" key="1">
    <source>
        <dbReference type="SAM" id="MobiDB-lite"/>
    </source>
</evidence>
<evidence type="ECO:0000313" key="2">
    <source>
        <dbReference type="EMBL" id="MFE9604525.1"/>
    </source>
</evidence>
<evidence type="ECO:0000313" key="3">
    <source>
        <dbReference type="Proteomes" id="UP001601303"/>
    </source>
</evidence>
<comment type="caution">
    <text evidence="2">The sequence shown here is derived from an EMBL/GenBank/DDBJ whole genome shotgun (WGS) entry which is preliminary data.</text>
</comment>
<sequence>MAKPSEGYHVVRSHLRRSPRTGARKLSGWTIAALIAGVWLGNRHIGFGEAASATPDAPQPSVPVPVPVPVPVSAGAGR</sequence>
<feature type="compositionally biased region" description="Pro residues" evidence="1">
    <location>
        <begin position="57"/>
        <end position="70"/>
    </location>
</feature>
<dbReference type="Proteomes" id="UP001601303">
    <property type="component" value="Unassembled WGS sequence"/>
</dbReference>
<dbReference type="RefSeq" id="WP_388113457.1">
    <property type="nucleotide sequence ID" value="NZ_JBIAHM010000016.1"/>
</dbReference>
<reference evidence="2 3" key="1">
    <citation type="submission" date="2024-10" db="EMBL/GenBank/DDBJ databases">
        <title>The Natural Products Discovery Center: Release of the First 8490 Sequenced Strains for Exploring Actinobacteria Biosynthetic Diversity.</title>
        <authorList>
            <person name="Kalkreuter E."/>
            <person name="Kautsar S.A."/>
            <person name="Yang D."/>
            <person name="Bader C.D."/>
            <person name="Teijaro C.N."/>
            <person name="Fluegel L."/>
            <person name="Davis C.M."/>
            <person name="Simpson J.R."/>
            <person name="Lauterbach L."/>
            <person name="Steele A.D."/>
            <person name="Gui C."/>
            <person name="Meng S."/>
            <person name="Li G."/>
            <person name="Viehrig K."/>
            <person name="Ye F."/>
            <person name="Su P."/>
            <person name="Kiefer A.F."/>
            <person name="Nichols A."/>
            <person name="Cepeda A.J."/>
            <person name="Yan W."/>
            <person name="Fan B."/>
            <person name="Jiang Y."/>
            <person name="Adhikari A."/>
            <person name="Zheng C.-J."/>
            <person name="Schuster L."/>
            <person name="Cowan T.M."/>
            <person name="Smanski M.J."/>
            <person name="Chevrette M.G."/>
            <person name="De Carvalho L.P.S."/>
            <person name="Shen B."/>
        </authorList>
    </citation>
    <scope>NUCLEOTIDE SEQUENCE [LARGE SCALE GENOMIC DNA]</scope>
    <source>
        <strain evidence="2 3">NPDC006488</strain>
    </source>
</reference>
<organism evidence="2 3">
    <name type="scientific">Streptomyces hokutonensis</name>
    <dbReference type="NCBI Taxonomy" id="1306990"/>
    <lineage>
        <taxon>Bacteria</taxon>
        <taxon>Bacillati</taxon>
        <taxon>Actinomycetota</taxon>
        <taxon>Actinomycetes</taxon>
        <taxon>Kitasatosporales</taxon>
        <taxon>Streptomycetaceae</taxon>
        <taxon>Streptomyces</taxon>
    </lineage>
</organism>